<dbReference type="InterPro" id="IPR005650">
    <property type="entry name" value="BlaI_family"/>
</dbReference>
<keyword evidence="2" id="KW-0805">Transcription regulation</keyword>
<sequence length="122" mass="14281">MEKLTPQEEQAMQAIWQAGEGNVKAFLESIPEPRPPYTTLASTVKNLEKKGYLSSSMVGNTYVYRPAITEAEYKKRFMRHFIRDYFDNSYKDMVSFFIQQKNLSKDELQEIIELIEKGETKK</sequence>
<evidence type="ECO:0000256" key="2">
    <source>
        <dbReference type="ARBA" id="ARBA00023015"/>
    </source>
</evidence>
<reference evidence="5 6" key="1">
    <citation type="submission" date="2014-11" db="EMBL/GenBank/DDBJ databases">
        <title>Genome sequence of Flavihumibacter solisilvae 3-3.</title>
        <authorList>
            <person name="Zhou G."/>
            <person name="Li M."/>
            <person name="Wang G."/>
        </authorList>
    </citation>
    <scope>NUCLEOTIDE SEQUENCE [LARGE SCALE GENOMIC DNA]</scope>
    <source>
        <strain evidence="5 6">3-3</strain>
    </source>
</reference>
<comment type="similarity">
    <text evidence="1">Belongs to the BlaI transcriptional regulatory family.</text>
</comment>
<keyword evidence="6" id="KW-1185">Reference proteome</keyword>
<name>A0A0C1LCF6_9BACT</name>
<dbReference type="InterPro" id="IPR036390">
    <property type="entry name" value="WH_DNA-bd_sf"/>
</dbReference>
<organism evidence="5 6">
    <name type="scientific">Flavihumibacter solisilvae</name>
    <dbReference type="NCBI Taxonomy" id="1349421"/>
    <lineage>
        <taxon>Bacteria</taxon>
        <taxon>Pseudomonadati</taxon>
        <taxon>Bacteroidota</taxon>
        <taxon>Chitinophagia</taxon>
        <taxon>Chitinophagales</taxon>
        <taxon>Chitinophagaceae</taxon>
        <taxon>Flavihumibacter</taxon>
    </lineage>
</organism>
<comment type="caution">
    <text evidence="5">The sequence shown here is derived from an EMBL/GenBank/DDBJ whole genome shotgun (WGS) entry which is preliminary data.</text>
</comment>
<keyword evidence="4" id="KW-0804">Transcription</keyword>
<evidence type="ECO:0000256" key="4">
    <source>
        <dbReference type="ARBA" id="ARBA00023163"/>
    </source>
</evidence>
<dbReference type="AlphaFoldDB" id="A0A0C1LCF6"/>
<dbReference type="PIRSF" id="PIRSF019455">
    <property type="entry name" value="CopR_AtkY"/>
    <property type="match status" value="1"/>
</dbReference>
<protein>
    <submittedName>
        <fullName evidence="5">Transcriptional regulator</fullName>
    </submittedName>
</protein>
<evidence type="ECO:0000256" key="3">
    <source>
        <dbReference type="ARBA" id="ARBA00023125"/>
    </source>
</evidence>
<dbReference type="STRING" id="1349421.OI18_18170"/>
<proteinExistence type="inferred from homology"/>
<gene>
    <name evidence="5" type="ORF">OI18_18170</name>
</gene>
<evidence type="ECO:0000313" key="6">
    <source>
        <dbReference type="Proteomes" id="UP000031408"/>
    </source>
</evidence>
<dbReference type="SUPFAM" id="SSF46785">
    <property type="entry name" value="Winged helix' DNA-binding domain"/>
    <property type="match status" value="1"/>
</dbReference>
<dbReference type="Proteomes" id="UP000031408">
    <property type="component" value="Unassembled WGS sequence"/>
</dbReference>
<evidence type="ECO:0000313" key="5">
    <source>
        <dbReference type="EMBL" id="KIC93188.1"/>
    </source>
</evidence>
<keyword evidence="3" id="KW-0238">DNA-binding</keyword>
<dbReference type="OrthoDB" id="1098508at2"/>
<dbReference type="InterPro" id="IPR036388">
    <property type="entry name" value="WH-like_DNA-bd_sf"/>
</dbReference>
<dbReference type="GO" id="GO:0003677">
    <property type="term" value="F:DNA binding"/>
    <property type="evidence" value="ECO:0007669"/>
    <property type="project" value="UniProtKB-KW"/>
</dbReference>
<dbReference type="Gene3D" id="1.10.10.10">
    <property type="entry name" value="Winged helix-like DNA-binding domain superfamily/Winged helix DNA-binding domain"/>
    <property type="match status" value="1"/>
</dbReference>
<evidence type="ECO:0000256" key="1">
    <source>
        <dbReference type="ARBA" id="ARBA00011046"/>
    </source>
</evidence>
<dbReference type="RefSeq" id="WP_039142432.1">
    <property type="nucleotide sequence ID" value="NZ_JSVC01000021.1"/>
</dbReference>
<accession>A0A0C1LCF6</accession>
<dbReference type="EMBL" id="JSVC01000021">
    <property type="protein sequence ID" value="KIC93188.1"/>
    <property type="molecule type" value="Genomic_DNA"/>
</dbReference>
<dbReference type="Pfam" id="PF03965">
    <property type="entry name" value="Penicillinase_R"/>
    <property type="match status" value="1"/>
</dbReference>
<dbReference type="GO" id="GO:0045892">
    <property type="term" value="P:negative regulation of DNA-templated transcription"/>
    <property type="evidence" value="ECO:0007669"/>
    <property type="project" value="InterPro"/>
</dbReference>
<dbReference type="Gene3D" id="1.10.4040.10">
    <property type="entry name" value="Penicillinase repressor domain"/>
    <property type="match status" value="1"/>
</dbReference>